<comment type="similarity">
    <text evidence="2">Belongs to the folylpolyglutamate synthase family.</text>
</comment>
<sequence>MEDQVKEIWNKTSRVGVRRDCSDDEKKQNLKKYFNILFGGRINFPSIVVAGSKGKGSTSAAIESILRAAGLKTFFFVSPHLILPTERFLINGEKIENEKFIYLYNIIQKMLAENELEDPMMPCCSYLMAAYLVKKEKFDVAIIEVGIGGRLDWSKIFNPSISVITHLEYEHTDFLGNTAYSIAWNKFGIVTKKSKNFSVNQTRPEFTEALQKLQNESNRYLEIVQPFWKGETGLKGPTAVINTSLAIEVAKYFLINFYQSQNNKIRIDIEKSIIEGAKNANILGRFMKESINGINWMIDGAHTVDSVEICYQWFLESGEKTKDTCLLCAVSKNRNANYVLSTLLTKKWKRTIFVNSFHADPPTNQENLEVYENPGEAIKSIINDAPKTVLVTGSLFIVSEVIKNLYKK</sequence>
<evidence type="ECO:0000256" key="7">
    <source>
        <dbReference type="ARBA" id="ARBA00022741"/>
    </source>
</evidence>
<dbReference type="SUPFAM" id="SSF53244">
    <property type="entry name" value="MurD-like peptide ligases, peptide-binding domain"/>
    <property type="match status" value="1"/>
</dbReference>
<dbReference type="AlphaFoldDB" id="A0A1J4JDJ2"/>
<evidence type="ECO:0000256" key="9">
    <source>
        <dbReference type="ARBA" id="ARBA00022842"/>
    </source>
</evidence>
<keyword evidence="5" id="KW-0436">Ligase</keyword>
<name>A0A1J4JDJ2_9EUKA</name>
<dbReference type="GO" id="GO:0006730">
    <property type="term" value="P:one-carbon metabolic process"/>
    <property type="evidence" value="ECO:0007669"/>
    <property type="project" value="UniProtKB-KW"/>
</dbReference>
<dbReference type="InterPro" id="IPR001645">
    <property type="entry name" value="Folylpolyglutamate_synth"/>
</dbReference>
<dbReference type="NCBIfam" id="TIGR01499">
    <property type="entry name" value="folC"/>
    <property type="match status" value="1"/>
</dbReference>
<evidence type="ECO:0000256" key="2">
    <source>
        <dbReference type="ARBA" id="ARBA00008276"/>
    </source>
</evidence>
<dbReference type="EC" id="6.3.2.17" evidence="3"/>
<dbReference type="PANTHER" id="PTHR11136">
    <property type="entry name" value="FOLYLPOLYGLUTAMATE SYNTHASE-RELATED"/>
    <property type="match status" value="1"/>
</dbReference>
<dbReference type="InterPro" id="IPR036565">
    <property type="entry name" value="Mur-like_cat_sf"/>
</dbReference>
<dbReference type="GO" id="GO:0005739">
    <property type="term" value="C:mitochondrion"/>
    <property type="evidence" value="ECO:0007669"/>
    <property type="project" value="TreeGrafter"/>
</dbReference>
<evidence type="ECO:0000256" key="8">
    <source>
        <dbReference type="ARBA" id="ARBA00022840"/>
    </source>
</evidence>
<dbReference type="Pfam" id="PF08245">
    <property type="entry name" value="Mur_ligase_M"/>
    <property type="match status" value="1"/>
</dbReference>
<protein>
    <recommendedName>
        <fullName evidence="3">tetrahydrofolate synthase</fullName>
        <ecNumber evidence="3">6.3.2.17</ecNumber>
    </recommendedName>
    <alternativeName>
        <fullName evidence="11">Folylpoly-gamma-glutamate synthetase</fullName>
    </alternativeName>
    <alternativeName>
        <fullName evidence="10">Tetrahydrofolylpolyglutamate synthase</fullName>
    </alternativeName>
</protein>
<organism evidence="14 15">
    <name type="scientific">Tritrichomonas foetus</name>
    <dbReference type="NCBI Taxonomy" id="1144522"/>
    <lineage>
        <taxon>Eukaryota</taxon>
        <taxon>Metamonada</taxon>
        <taxon>Parabasalia</taxon>
        <taxon>Tritrichomonadida</taxon>
        <taxon>Tritrichomonadidae</taxon>
        <taxon>Tritrichomonas</taxon>
    </lineage>
</organism>
<gene>
    <name evidence="14" type="ORF">TRFO_36577</name>
</gene>
<accession>A0A1J4JDJ2</accession>
<evidence type="ECO:0000256" key="10">
    <source>
        <dbReference type="ARBA" id="ARBA00030592"/>
    </source>
</evidence>
<dbReference type="GO" id="GO:0046872">
    <property type="term" value="F:metal ion binding"/>
    <property type="evidence" value="ECO:0007669"/>
    <property type="project" value="UniProtKB-KW"/>
</dbReference>
<evidence type="ECO:0000256" key="1">
    <source>
        <dbReference type="ARBA" id="ARBA00005150"/>
    </source>
</evidence>
<keyword evidence="15" id="KW-1185">Reference proteome</keyword>
<evidence type="ECO:0000256" key="4">
    <source>
        <dbReference type="ARBA" id="ARBA00022563"/>
    </source>
</evidence>
<dbReference type="SUPFAM" id="SSF53623">
    <property type="entry name" value="MurD-like peptide ligases, catalytic domain"/>
    <property type="match status" value="1"/>
</dbReference>
<dbReference type="RefSeq" id="XP_068350363.1">
    <property type="nucleotide sequence ID" value="XM_068510909.1"/>
</dbReference>
<comment type="catalytic activity">
    <reaction evidence="12">
        <text>(6S)-5,6,7,8-tetrahydrofolyl-(gamma-L-Glu)(n) + L-glutamate + ATP = (6S)-5,6,7,8-tetrahydrofolyl-(gamma-L-Glu)(n+1) + ADP + phosphate + H(+)</text>
        <dbReference type="Rhea" id="RHEA:10580"/>
        <dbReference type="Rhea" id="RHEA-COMP:14738"/>
        <dbReference type="Rhea" id="RHEA-COMP:14740"/>
        <dbReference type="ChEBI" id="CHEBI:15378"/>
        <dbReference type="ChEBI" id="CHEBI:29985"/>
        <dbReference type="ChEBI" id="CHEBI:30616"/>
        <dbReference type="ChEBI" id="CHEBI:43474"/>
        <dbReference type="ChEBI" id="CHEBI:141005"/>
        <dbReference type="ChEBI" id="CHEBI:456216"/>
        <dbReference type="EC" id="6.3.2.17"/>
    </reaction>
</comment>
<keyword evidence="7" id="KW-0547">Nucleotide-binding</keyword>
<dbReference type="EMBL" id="MLAK01001128">
    <property type="protein sequence ID" value="OHS97226.1"/>
    <property type="molecule type" value="Genomic_DNA"/>
</dbReference>
<evidence type="ECO:0000313" key="14">
    <source>
        <dbReference type="EMBL" id="OHS97226.1"/>
    </source>
</evidence>
<dbReference type="InterPro" id="IPR036615">
    <property type="entry name" value="Mur_ligase_C_dom_sf"/>
</dbReference>
<keyword evidence="4" id="KW-0554">One-carbon metabolism</keyword>
<dbReference type="GeneID" id="94845613"/>
<evidence type="ECO:0000256" key="5">
    <source>
        <dbReference type="ARBA" id="ARBA00022598"/>
    </source>
</evidence>
<dbReference type="InterPro" id="IPR013221">
    <property type="entry name" value="Mur_ligase_cen"/>
</dbReference>
<feature type="domain" description="Mur ligase central" evidence="13">
    <location>
        <begin position="49"/>
        <end position="219"/>
    </location>
</feature>
<keyword evidence="9" id="KW-0460">Magnesium</keyword>
<evidence type="ECO:0000313" key="15">
    <source>
        <dbReference type="Proteomes" id="UP000179807"/>
    </source>
</evidence>
<dbReference type="VEuPathDB" id="TrichDB:TRFO_36577"/>
<reference evidence="14" key="1">
    <citation type="submission" date="2016-10" db="EMBL/GenBank/DDBJ databases">
        <authorList>
            <person name="Benchimol M."/>
            <person name="Almeida L.G."/>
            <person name="Vasconcelos A.T."/>
            <person name="Perreira-Neves A."/>
            <person name="Rosa I.A."/>
            <person name="Tasca T."/>
            <person name="Bogo M.R."/>
            <person name="de Souza W."/>
        </authorList>
    </citation>
    <scope>NUCLEOTIDE SEQUENCE [LARGE SCALE GENOMIC DNA]</scope>
    <source>
        <strain evidence="14">K</strain>
    </source>
</reference>
<dbReference type="Gene3D" id="3.40.1190.10">
    <property type="entry name" value="Mur-like, catalytic domain"/>
    <property type="match status" value="1"/>
</dbReference>
<keyword evidence="8" id="KW-0067">ATP-binding</keyword>
<dbReference type="Proteomes" id="UP000179807">
    <property type="component" value="Unassembled WGS sequence"/>
</dbReference>
<evidence type="ECO:0000256" key="12">
    <source>
        <dbReference type="ARBA" id="ARBA00047493"/>
    </source>
</evidence>
<evidence type="ECO:0000256" key="11">
    <source>
        <dbReference type="ARBA" id="ARBA00030876"/>
    </source>
</evidence>
<dbReference type="PANTHER" id="PTHR11136:SF5">
    <property type="entry name" value="FOLYLPOLYGLUTAMATE SYNTHASE, MITOCHONDRIAL"/>
    <property type="match status" value="1"/>
</dbReference>
<keyword evidence="6" id="KW-0479">Metal-binding</keyword>
<dbReference type="OrthoDB" id="5212574at2759"/>
<dbReference type="GO" id="GO:0005829">
    <property type="term" value="C:cytosol"/>
    <property type="evidence" value="ECO:0007669"/>
    <property type="project" value="TreeGrafter"/>
</dbReference>
<dbReference type="GO" id="GO:0005524">
    <property type="term" value="F:ATP binding"/>
    <property type="evidence" value="ECO:0007669"/>
    <property type="project" value="UniProtKB-KW"/>
</dbReference>
<dbReference type="Gene3D" id="3.90.190.20">
    <property type="entry name" value="Mur ligase, C-terminal domain"/>
    <property type="match status" value="1"/>
</dbReference>
<evidence type="ECO:0000256" key="6">
    <source>
        <dbReference type="ARBA" id="ARBA00022723"/>
    </source>
</evidence>
<evidence type="ECO:0000256" key="3">
    <source>
        <dbReference type="ARBA" id="ARBA00013025"/>
    </source>
</evidence>
<comment type="caution">
    <text evidence="14">The sequence shown here is derived from an EMBL/GenBank/DDBJ whole genome shotgun (WGS) entry which is preliminary data.</text>
</comment>
<evidence type="ECO:0000259" key="13">
    <source>
        <dbReference type="Pfam" id="PF08245"/>
    </source>
</evidence>
<dbReference type="GO" id="GO:0004326">
    <property type="term" value="F:tetrahydrofolylpolyglutamate synthase activity"/>
    <property type="evidence" value="ECO:0007669"/>
    <property type="project" value="UniProtKB-EC"/>
</dbReference>
<comment type="pathway">
    <text evidence="1">Cofactor biosynthesis; tetrahydrofolylpolyglutamate biosynthesis.</text>
</comment>
<proteinExistence type="inferred from homology"/>